<organism evidence="2 3">
    <name type="scientific">Phanerochaete sordida</name>
    <dbReference type="NCBI Taxonomy" id="48140"/>
    <lineage>
        <taxon>Eukaryota</taxon>
        <taxon>Fungi</taxon>
        <taxon>Dikarya</taxon>
        <taxon>Basidiomycota</taxon>
        <taxon>Agaricomycotina</taxon>
        <taxon>Agaricomycetes</taxon>
        <taxon>Polyporales</taxon>
        <taxon>Phanerochaetaceae</taxon>
        <taxon>Phanerochaete</taxon>
    </lineage>
</organism>
<feature type="compositionally biased region" description="Acidic residues" evidence="1">
    <location>
        <begin position="494"/>
        <end position="504"/>
    </location>
</feature>
<dbReference type="AlphaFoldDB" id="A0A9P3LAS3"/>
<name>A0A9P3LAS3_9APHY</name>
<dbReference type="OrthoDB" id="3235609at2759"/>
<protein>
    <submittedName>
        <fullName evidence="2">Uncharacterized protein</fullName>
    </submittedName>
</protein>
<comment type="caution">
    <text evidence="2">The sequence shown here is derived from an EMBL/GenBank/DDBJ whole genome shotgun (WGS) entry which is preliminary data.</text>
</comment>
<keyword evidence="3" id="KW-1185">Reference proteome</keyword>
<evidence type="ECO:0000313" key="3">
    <source>
        <dbReference type="Proteomes" id="UP000703269"/>
    </source>
</evidence>
<evidence type="ECO:0000256" key="1">
    <source>
        <dbReference type="SAM" id="MobiDB-lite"/>
    </source>
</evidence>
<feature type="compositionally biased region" description="Basic residues" evidence="1">
    <location>
        <begin position="103"/>
        <end position="115"/>
    </location>
</feature>
<accession>A0A9P3LAS3</accession>
<gene>
    <name evidence="2" type="ORF">PsYK624_031700</name>
</gene>
<reference evidence="2 3" key="1">
    <citation type="submission" date="2021-08" db="EMBL/GenBank/DDBJ databases">
        <title>Draft Genome Sequence of Phanerochaete sordida strain YK-624.</title>
        <authorList>
            <person name="Mori T."/>
            <person name="Dohra H."/>
            <person name="Suzuki T."/>
            <person name="Kawagishi H."/>
            <person name="Hirai H."/>
        </authorList>
    </citation>
    <scope>NUCLEOTIDE SEQUENCE [LARGE SCALE GENOMIC DNA]</scope>
    <source>
        <strain evidence="2 3">YK-624</strain>
    </source>
</reference>
<sequence length="504" mass="56810">MPIYYYQVAGWKSHVTRPHGKYIPRPTEEVAHILWDYLAEDGLLTLTLGIAPCGASYLLVAATPDLNAELRRLFQGSAWPATRFVALSPVEFRTADALHAKLNRHQQKSKGRKGRRNDEDRDLSQANTHYTTGRPFDVVSQDGRDRALFEHHRVFYRLCRASVDSAEYSVQRVPFFDNIRALSFACTIHEPSRWRNDEERRTSPVILDLGLTEWILPASSMDMTAERDEYYTVQPRALLQNPGRTRGKYMYGEPQPVTDDVLREKLAQTFARRLDAPMLLFMHNADDALDVLRFYGVDTSDWTTHFEPVVGRDVLAVSARHPLKNTKDEPDVRGRYDSQHRARSDRSRSPTRGAHAPRARSPPPQTSRHPVYVVDIAALSATMRRTPAPPHAPVQQLADALGVALDPPFPAGQWCAGNESRLVALIWCALAAGNAIDEQYLEMQAQMNRPIPAPEVQAPLAAAAPPGKWDDDVDPNDVVAAQPPPGQRPNNPYDDFESEDFEEW</sequence>
<dbReference type="Proteomes" id="UP000703269">
    <property type="component" value="Unassembled WGS sequence"/>
</dbReference>
<feature type="region of interest" description="Disordered" evidence="1">
    <location>
        <begin position="321"/>
        <end position="371"/>
    </location>
</feature>
<dbReference type="EMBL" id="BPQB01000005">
    <property type="protein sequence ID" value="GJE87087.1"/>
    <property type="molecule type" value="Genomic_DNA"/>
</dbReference>
<feature type="region of interest" description="Disordered" evidence="1">
    <location>
        <begin position="457"/>
        <end position="504"/>
    </location>
</feature>
<feature type="compositionally biased region" description="Low complexity" evidence="1">
    <location>
        <begin position="457"/>
        <end position="466"/>
    </location>
</feature>
<proteinExistence type="predicted"/>
<evidence type="ECO:0000313" key="2">
    <source>
        <dbReference type="EMBL" id="GJE87087.1"/>
    </source>
</evidence>
<feature type="compositionally biased region" description="Basic and acidic residues" evidence="1">
    <location>
        <begin position="325"/>
        <end position="348"/>
    </location>
</feature>
<feature type="region of interest" description="Disordered" evidence="1">
    <location>
        <begin position="103"/>
        <end position="136"/>
    </location>
</feature>